<dbReference type="InterPro" id="IPR011990">
    <property type="entry name" value="TPR-like_helical_dom_sf"/>
</dbReference>
<keyword evidence="1" id="KW-0732">Signal</keyword>
<dbReference type="SUPFAM" id="SSF81901">
    <property type="entry name" value="HCP-like"/>
    <property type="match status" value="2"/>
</dbReference>
<dbReference type="Pfam" id="PF08238">
    <property type="entry name" value="Sel1"/>
    <property type="match status" value="6"/>
</dbReference>
<dbReference type="Gene3D" id="1.25.40.10">
    <property type="entry name" value="Tetratricopeptide repeat domain"/>
    <property type="match status" value="2"/>
</dbReference>
<feature type="chain" id="PRO_5016837863" evidence="1">
    <location>
        <begin position="29"/>
        <end position="302"/>
    </location>
</feature>
<evidence type="ECO:0000256" key="1">
    <source>
        <dbReference type="SAM" id="SignalP"/>
    </source>
</evidence>
<feature type="signal peptide" evidence="1">
    <location>
        <begin position="1"/>
        <end position="28"/>
    </location>
</feature>
<dbReference type="OrthoDB" id="6678237at2"/>
<dbReference type="AlphaFoldDB" id="A0A371YQT3"/>
<evidence type="ECO:0000313" key="2">
    <source>
        <dbReference type="EMBL" id="RFC83829.1"/>
    </source>
</evidence>
<dbReference type="InterPro" id="IPR052945">
    <property type="entry name" value="Mitotic_Regulator"/>
</dbReference>
<comment type="caution">
    <text evidence="2">The sequence shown here is derived from an EMBL/GenBank/DDBJ whole genome shotgun (WGS) entry which is preliminary data.</text>
</comment>
<dbReference type="PANTHER" id="PTHR43628">
    <property type="entry name" value="ACTIVATOR OF C KINASE PROTEIN 1-RELATED"/>
    <property type="match status" value="1"/>
</dbReference>
<organism evidence="2 3">
    <name type="scientific">Acinetobacter sichuanensis</name>
    <dbReference type="NCBI Taxonomy" id="2136183"/>
    <lineage>
        <taxon>Bacteria</taxon>
        <taxon>Pseudomonadati</taxon>
        <taxon>Pseudomonadota</taxon>
        <taxon>Gammaproteobacteria</taxon>
        <taxon>Moraxellales</taxon>
        <taxon>Moraxellaceae</taxon>
        <taxon>Acinetobacter</taxon>
    </lineage>
</organism>
<dbReference type="InterPro" id="IPR006597">
    <property type="entry name" value="Sel1-like"/>
</dbReference>
<protein>
    <submittedName>
        <fullName evidence="2">Sel1 repeat family protein</fullName>
    </submittedName>
</protein>
<name>A0A371YQT3_9GAMM</name>
<dbReference type="PANTHER" id="PTHR43628:SF1">
    <property type="entry name" value="CHITIN SYNTHASE REGULATORY FACTOR 2-RELATED"/>
    <property type="match status" value="1"/>
</dbReference>
<reference evidence="2 3" key="1">
    <citation type="submission" date="2018-08" db="EMBL/GenBank/DDBJ databases">
        <title>The draft genome of Acinetobacter sichuanensis strain WCHAc060041.</title>
        <authorList>
            <person name="Qin J."/>
            <person name="Feng Y."/>
            <person name="Zong Z."/>
        </authorList>
    </citation>
    <scope>NUCLEOTIDE SEQUENCE [LARGE SCALE GENOMIC DNA]</scope>
    <source>
        <strain evidence="2 3">WCHAc060041</strain>
    </source>
</reference>
<accession>A0A371YQT3</accession>
<dbReference type="EMBL" id="PYIX02000012">
    <property type="protein sequence ID" value="RFC83829.1"/>
    <property type="molecule type" value="Genomic_DNA"/>
</dbReference>
<gene>
    <name evidence="2" type="ORF">C9E89_009355</name>
</gene>
<dbReference type="SMART" id="SM00671">
    <property type="entry name" value="SEL1"/>
    <property type="match status" value="6"/>
</dbReference>
<proteinExistence type="predicted"/>
<sequence length="302" mass="33075">MMQFTQIKQCFHVLSFSLLLGFSVSSYADSKAVSKSTQQLIKKADQGDLAAIHKLISIYGKGEIVAKDENKALYYAKQGAVLGDTQSKYMTGMILLHRTDVSKQDIAEATKLLTEVAESGHVQTQATLGSYYLTGERLPKNIELGIKWTEAAAKQNHGLALNNLGWMYYKGTGVQQDNQKAVEYLEKGVKQNNALAYANLATLYSRGDGVKQNDKKAVELLEKAAELGEATAKVNLALAYYNGIGTKKDQDKAYRLIQEAAEAGVPQAIAMLQEAQTDSKGCREVKSRVDGKVYTAIECPLF</sequence>
<evidence type="ECO:0000313" key="3">
    <source>
        <dbReference type="Proteomes" id="UP000240957"/>
    </source>
</evidence>
<dbReference type="Proteomes" id="UP000240957">
    <property type="component" value="Unassembled WGS sequence"/>
</dbReference>